<dbReference type="GO" id="GO:0031047">
    <property type="term" value="P:regulatory ncRNA-mediated gene silencing"/>
    <property type="evidence" value="ECO:0007669"/>
    <property type="project" value="UniProtKB-KW"/>
</dbReference>
<dbReference type="EMBL" id="BSYO01000011">
    <property type="protein sequence ID" value="GMH11395.1"/>
    <property type="molecule type" value="Genomic_DNA"/>
</dbReference>
<dbReference type="Pfam" id="PF03470">
    <property type="entry name" value="zf-XS"/>
    <property type="match status" value="1"/>
</dbReference>
<dbReference type="AlphaFoldDB" id="A0AAD3SIH2"/>
<organism evidence="7 8">
    <name type="scientific">Nepenthes gracilis</name>
    <name type="common">Slender pitcher plant</name>
    <dbReference type="NCBI Taxonomy" id="150966"/>
    <lineage>
        <taxon>Eukaryota</taxon>
        <taxon>Viridiplantae</taxon>
        <taxon>Streptophyta</taxon>
        <taxon>Embryophyta</taxon>
        <taxon>Tracheophyta</taxon>
        <taxon>Spermatophyta</taxon>
        <taxon>Magnoliopsida</taxon>
        <taxon>eudicotyledons</taxon>
        <taxon>Gunneridae</taxon>
        <taxon>Pentapetalae</taxon>
        <taxon>Caryophyllales</taxon>
        <taxon>Nepenthaceae</taxon>
        <taxon>Nepenthes</taxon>
    </lineage>
</organism>
<evidence type="ECO:0000259" key="6">
    <source>
        <dbReference type="Pfam" id="PF03470"/>
    </source>
</evidence>
<evidence type="ECO:0000256" key="4">
    <source>
        <dbReference type="SAM" id="MobiDB-lite"/>
    </source>
</evidence>
<dbReference type="GO" id="GO:0051607">
    <property type="term" value="P:defense response to virus"/>
    <property type="evidence" value="ECO:0007669"/>
    <property type="project" value="InterPro"/>
</dbReference>
<evidence type="ECO:0000313" key="7">
    <source>
        <dbReference type="EMBL" id="GMH11395.1"/>
    </source>
</evidence>
<evidence type="ECO:0000256" key="1">
    <source>
        <dbReference type="ARBA" id="ARBA00023054"/>
    </source>
</evidence>
<dbReference type="InterPro" id="IPR005380">
    <property type="entry name" value="XS_domain"/>
</dbReference>
<evidence type="ECO:0000256" key="3">
    <source>
        <dbReference type="ARBA" id="ARBA00024022"/>
    </source>
</evidence>
<dbReference type="PANTHER" id="PTHR46602:SF1">
    <property type="entry name" value="PROTEIN SUPPRESSOR OF GENE SILENCING 3"/>
    <property type="match status" value="1"/>
</dbReference>
<feature type="compositionally biased region" description="Acidic residues" evidence="4">
    <location>
        <begin position="182"/>
        <end position="205"/>
    </location>
</feature>
<reference evidence="7" key="1">
    <citation type="submission" date="2023-05" db="EMBL/GenBank/DDBJ databases">
        <title>Nepenthes gracilis genome sequencing.</title>
        <authorList>
            <person name="Fukushima K."/>
        </authorList>
    </citation>
    <scope>NUCLEOTIDE SEQUENCE</scope>
    <source>
        <strain evidence="7">SING2019-196</strain>
    </source>
</reference>
<proteinExistence type="inferred from homology"/>
<dbReference type="InterPro" id="IPR005381">
    <property type="entry name" value="Znf-XS_domain"/>
</dbReference>
<evidence type="ECO:0000259" key="5">
    <source>
        <dbReference type="Pfam" id="PF03468"/>
    </source>
</evidence>
<protein>
    <submittedName>
        <fullName evidence="7">Uncharacterized protein</fullName>
    </submittedName>
</protein>
<keyword evidence="2" id="KW-0943">RNA-mediated gene silencing</keyword>
<dbReference type="PANTHER" id="PTHR46602">
    <property type="entry name" value="PROTEIN SUPPRESSOR OF GENE SILENCING 3"/>
    <property type="match status" value="1"/>
</dbReference>
<keyword evidence="1" id="KW-0175">Coiled coil</keyword>
<feature type="region of interest" description="Disordered" evidence="4">
    <location>
        <begin position="90"/>
        <end position="214"/>
    </location>
</feature>
<keyword evidence="8" id="KW-1185">Reference proteome</keyword>
<dbReference type="CDD" id="cd12266">
    <property type="entry name" value="RRM_like_XS"/>
    <property type="match status" value="1"/>
</dbReference>
<dbReference type="Pfam" id="PF03468">
    <property type="entry name" value="XS"/>
    <property type="match status" value="1"/>
</dbReference>
<comment type="similarity">
    <text evidence="3">Belongs to the SGS3 family.</text>
</comment>
<accession>A0AAD3SIH2</accession>
<dbReference type="Proteomes" id="UP001279734">
    <property type="component" value="Unassembled WGS sequence"/>
</dbReference>
<gene>
    <name evidence="7" type="ORF">Nepgr_013236</name>
</gene>
<feature type="domain" description="XS" evidence="5">
    <location>
        <begin position="315"/>
        <end position="429"/>
    </location>
</feature>
<dbReference type="InterPro" id="IPR038588">
    <property type="entry name" value="XS_domain_sf"/>
</dbReference>
<feature type="domain" description="Zinc finger-XS" evidence="6">
    <location>
        <begin position="244"/>
        <end position="282"/>
    </location>
</feature>
<sequence length="649" mass="74788">MPDIFLRDLTLLSIFSVFVFAHSLVSVSPGRTLTVELISTVMGSKSEALKGKLPRERSGHGINCLTQNVADMSLNVSQEGDWELVTRKNKNRAGSSSAKQWSTQTVIPKQNWKPAGKAIKPQSDLRGYESRNSTSSPGIAPPLEHGWNWASRAGASQPKPLTDEGKEELISYPDHGVLDGNKDDEDEDDAYSDDDDDDLLSDDSDASSQSHGTRKNHRMLKAFFEVLDKLSADEINEPARQWHCPACQGGPGAIEWYRGLQPLFTHARTKGSKRMKLHREFAELLDEELRRRGTCVIPAGESFGQWEGLKQETRDHDIVWPPMVIIMNTKLERDENEKWIGMGNQELLDYFGSYHAVKARHSYGPQGHRGMSVLIFESSAVGFHEAERLHKHFLDQGTGRDAWDQRRVLFYPGGKRQLYGFLAEKEDMDMFNQHSQGKSRLKFDMRSYHEMVVSQMERMREDNQQLAWFKNKVEKVQRRSETLEESLNIVSEKLRITSKQNRIVRERTKMQHEQNKEEMVFQEQFFKEQIKKIQEETDAKEDDFEKLQQEERMKVEQSNTNASSVEDYRRRAEEVMKFIKVQDREMEEFAAEREKLIETHEGEKVDMKKRHWEEELELEKKFDAALTKLMEKYAPGHQADDDAAAAASG</sequence>
<feature type="compositionally biased region" description="Polar residues" evidence="4">
    <location>
        <begin position="92"/>
        <end position="108"/>
    </location>
</feature>
<evidence type="ECO:0000313" key="8">
    <source>
        <dbReference type="Proteomes" id="UP001279734"/>
    </source>
</evidence>
<dbReference type="Gene3D" id="3.30.70.2890">
    <property type="entry name" value="XS domain"/>
    <property type="match status" value="1"/>
</dbReference>
<dbReference type="InterPro" id="IPR044287">
    <property type="entry name" value="SGS3"/>
</dbReference>
<comment type="caution">
    <text evidence="7">The sequence shown here is derived from an EMBL/GenBank/DDBJ whole genome shotgun (WGS) entry which is preliminary data.</text>
</comment>
<evidence type="ECO:0000256" key="2">
    <source>
        <dbReference type="ARBA" id="ARBA00023158"/>
    </source>
</evidence>
<name>A0AAD3SIH2_NEPGR</name>